<dbReference type="OrthoDB" id="9809324at2"/>
<dbReference type="Proteomes" id="UP000181909">
    <property type="component" value="Unassembled WGS sequence"/>
</dbReference>
<dbReference type="RefSeq" id="WP_072485722.1">
    <property type="nucleotide sequence ID" value="NZ_FPJO01000007.1"/>
</dbReference>
<dbReference type="EMBL" id="FPJO01000007">
    <property type="protein sequence ID" value="SFX89190.1"/>
    <property type="molecule type" value="Genomic_DNA"/>
</dbReference>
<sequence>MKRTRFGSWRKNQYGETDLFALAEFKPRIGENHERRYLGGSYGGVPFIDDSFARALAGRGEQDGEDTEAGRT</sequence>
<protein>
    <submittedName>
        <fullName evidence="1">Uncharacterized protein</fullName>
    </submittedName>
</protein>
<accession>A0A1K2ASA4</accession>
<evidence type="ECO:0000313" key="2">
    <source>
        <dbReference type="Proteomes" id="UP000181909"/>
    </source>
</evidence>
<name>A0A1K2ASA4_STRAR</name>
<reference evidence="1 2" key="1">
    <citation type="submission" date="2016-11" db="EMBL/GenBank/DDBJ databases">
        <authorList>
            <person name="Jaros S."/>
            <person name="Januszkiewicz K."/>
            <person name="Wedrychowicz H."/>
        </authorList>
    </citation>
    <scope>NUCLEOTIDE SEQUENCE [LARGE SCALE GENOMIC DNA]</scope>
    <source>
        <strain evidence="1 2">OK807</strain>
    </source>
</reference>
<gene>
    <name evidence="1" type="ORF">SAMN02787144_1007242</name>
</gene>
<dbReference type="STRING" id="1893.SAMN02787144_1007242"/>
<dbReference type="AlphaFoldDB" id="A0A1K2ASA4"/>
<organism evidence="1 2">
    <name type="scientific">Streptomyces atratus</name>
    <dbReference type="NCBI Taxonomy" id="1893"/>
    <lineage>
        <taxon>Bacteria</taxon>
        <taxon>Bacillati</taxon>
        <taxon>Actinomycetota</taxon>
        <taxon>Actinomycetes</taxon>
        <taxon>Kitasatosporales</taxon>
        <taxon>Streptomycetaceae</taxon>
        <taxon>Streptomyces</taxon>
    </lineage>
</organism>
<evidence type="ECO:0000313" key="1">
    <source>
        <dbReference type="EMBL" id="SFX89190.1"/>
    </source>
</evidence>
<proteinExistence type="predicted"/>